<reference evidence="1 2" key="1">
    <citation type="submission" date="2014-01" db="EMBL/GenBank/DDBJ databases">
        <title>Full genme sequencing of cellulolytic bacterium Gynuella sunshinyii YC6258T gen. nov., sp. nov.</title>
        <authorList>
            <person name="Khan H."/>
            <person name="Chung E.J."/>
            <person name="Chung Y.R."/>
        </authorList>
    </citation>
    <scope>NUCLEOTIDE SEQUENCE [LARGE SCALE GENOMIC DNA]</scope>
    <source>
        <strain evidence="1 2">YC6258</strain>
    </source>
</reference>
<dbReference type="AlphaFoldDB" id="A0A0C5VMP2"/>
<dbReference type="EMBL" id="CP007142">
    <property type="protein sequence ID" value="AJQ95581.1"/>
    <property type="molecule type" value="Genomic_DNA"/>
</dbReference>
<sequence>MMSPTTTSEAARANNNQQRKKLRAANLCMSLRAIVAQTGSAPFFRCGWR</sequence>
<evidence type="ECO:0000313" key="2">
    <source>
        <dbReference type="Proteomes" id="UP000032266"/>
    </source>
</evidence>
<gene>
    <name evidence="1" type="ORF">YC6258_03545</name>
</gene>
<proteinExistence type="predicted"/>
<dbReference type="KEGG" id="gsn:YC6258_03545"/>
<organism evidence="1 2">
    <name type="scientific">Gynuella sunshinyii YC6258</name>
    <dbReference type="NCBI Taxonomy" id="1445510"/>
    <lineage>
        <taxon>Bacteria</taxon>
        <taxon>Pseudomonadati</taxon>
        <taxon>Pseudomonadota</taxon>
        <taxon>Gammaproteobacteria</taxon>
        <taxon>Oceanospirillales</taxon>
        <taxon>Saccharospirillaceae</taxon>
        <taxon>Gynuella</taxon>
    </lineage>
</organism>
<dbReference type="STRING" id="1445510.YC6258_03545"/>
<dbReference type="HOGENOM" id="CLU_3136232_0_0_6"/>
<keyword evidence="2" id="KW-1185">Reference proteome</keyword>
<dbReference type="Proteomes" id="UP000032266">
    <property type="component" value="Chromosome"/>
</dbReference>
<evidence type="ECO:0000313" key="1">
    <source>
        <dbReference type="EMBL" id="AJQ95581.1"/>
    </source>
</evidence>
<accession>A0A0C5VMP2</accession>
<protein>
    <submittedName>
        <fullName evidence="1">Uncharacterized protein</fullName>
    </submittedName>
</protein>
<name>A0A0C5VMP2_9GAMM</name>